<dbReference type="EMBL" id="VSRR010002487">
    <property type="protein sequence ID" value="MPC31695.1"/>
    <property type="molecule type" value="Genomic_DNA"/>
</dbReference>
<feature type="region of interest" description="Disordered" evidence="1">
    <location>
        <begin position="53"/>
        <end position="88"/>
    </location>
</feature>
<organism evidence="2 3">
    <name type="scientific">Portunus trituberculatus</name>
    <name type="common">Swimming crab</name>
    <name type="synonym">Neptunus trituberculatus</name>
    <dbReference type="NCBI Taxonomy" id="210409"/>
    <lineage>
        <taxon>Eukaryota</taxon>
        <taxon>Metazoa</taxon>
        <taxon>Ecdysozoa</taxon>
        <taxon>Arthropoda</taxon>
        <taxon>Crustacea</taxon>
        <taxon>Multicrustacea</taxon>
        <taxon>Malacostraca</taxon>
        <taxon>Eumalacostraca</taxon>
        <taxon>Eucarida</taxon>
        <taxon>Decapoda</taxon>
        <taxon>Pleocyemata</taxon>
        <taxon>Brachyura</taxon>
        <taxon>Eubrachyura</taxon>
        <taxon>Portunoidea</taxon>
        <taxon>Portunidae</taxon>
        <taxon>Portuninae</taxon>
        <taxon>Portunus</taxon>
    </lineage>
</organism>
<name>A0A5B7EEA3_PORTR</name>
<evidence type="ECO:0000313" key="3">
    <source>
        <dbReference type="Proteomes" id="UP000324222"/>
    </source>
</evidence>
<dbReference type="AlphaFoldDB" id="A0A5B7EEA3"/>
<reference evidence="2 3" key="1">
    <citation type="submission" date="2019-05" db="EMBL/GenBank/DDBJ databases">
        <title>Another draft genome of Portunus trituberculatus and its Hox gene families provides insights of decapod evolution.</title>
        <authorList>
            <person name="Jeong J.-H."/>
            <person name="Song I."/>
            <person name="Kim S."/>
            <person name="Choi T."/>
            <person name="Kim D."/>
            <person name="Ryu S."/>
            <person name="Kim W."/>
        </authorList>
    </citation>
    <scope>NUCLEOTIDE SEQUENCE [LARGE SCALE GENOMIC DNA]</scope>
    <source>
        <tissue evidence="2">Muscle</tissue>
    </source>
</reference>
<evidence type="ECO:0000313" key="2">
    <source>
        <dbReference type="EMBL" id="MPC31695.1"/>
    </source>
</evidence>
<sequence length="88" mass="9891">MLLGLAGYVTNKPSATYARQARLTPKYLCIKSNMECNSRISLAFVDSDTMMEKWGGENHGQRSSHNMSVHSWSSQQQSSVNDNGYKMK</sequence>
<keyword evidence="3" id="KW-1185">Reference proteome</keyword>
<gene>
    <name evidence="2" type="ORF">E2C01_024991</name>
</gene>
<dbReference type="Proteomes" id="UP000324222">
    <property type="component" value="Unassembled WGS sequence"/>
</dbReference>
<comment type="caution">
    <text evidence="2">The sequence shown here is derived from an EMBL/GenBank/DDBJ whole genome shotgun (WGS) entry which is preliminary data.</text>
</comment>
<feature type="compositionally biased region" description="Low complexity" evidence="1">
    <location>
        <begin position="63"/>
        <end position="79"/>
    </location>
</feature>
<evidence type="ECO:0000256" key="1">
    <source>
        <dbReference type="SAM" id="MobiDB-lite"/>
    </source>
</evidence>
<proteinExistence type="predicted"/>
<accession>A0A5B7EEA3</accession>
<protein>
    <submittedName>
        <fullName evidence="2">Uncharacterized protein</fullName>
    </submittedName>
</protein>